<keyword evidence="8" id="KW-0969">Cilium</keyword>
<keyword evidence="10" id="KW-0539">Nucleus</keyword>
<comment type="function">
    <text evidence="13">Microtubule inner protein (MIP) part of the dynein-decorated doublet microtubules (DMTs) in cilia axoneme, which is required for motile cilia beating. May play a role in the control of meiotic division and germ cell differentiation through regulation of pairing and recombination during meiosis. Required for sperm flagella assembly. May play a role in the assembly and function of the outer dynein arm-docking complex (ODA-DC). ODA-DC mediates outer dynein arms (ODA) binding onto the axonemal doublet microtubules.</text>
</comment>
<evidence type="ECO:0000256" key="11">
    <source>
        <dbReference type="ARBA" id="ARBA00023254"/>
    </source>
</evidence>
<protein>
    <recommendedName>
        <fullName evidence="4">Meiosis-specific nuclear structural protein 1</fullName>
    </recommendedName>
</protein>
<dbReference type="InterPro" id="IPR026504">
    <property type="entry name" value="MNS1"/>
</dbReference>
<dbReference type="InterPro" id="IPR043597">
    <property type="entry name" value="TPH_dom"/>
</dbReference>
<evidence type="ECO:0000256" key="14">
    <source>
        <dbReference type="SAM" id="Coils"/>
    </source>
</evidence>
<gene>
    <name evidence="16" type="ORF">NQ314_016843</name>
</gene>
<name>A0AAV8WW71_9CUCU</name>
<feature type="domain" description="Trichohyalin-plectin-homology" evidence="15">
    <location>
        <begin position="75"/>
        <end position="255"/>
    </location>
</feature>
<accession>A0AAV8WW71</accession>
<sequence length="285" mass="34424">MSKRSEVIQGYRLRVENLTRYTNIQRLEHEEDNVQKEREAAAFREKQVERENTLARELNNIKREEMNELLLRQQLRENSPELRDLERKLQAAYIRKDLSAQIMQKEAEKLSEKEEEYQKTLKQEDIYKKAHYRQELQDQMILKDQSKRYLYEEFLKEKKMIDDIVQRIHDEDEREIAERMIKMMKTREEMMAFKAAQEMWKKRKQEEIEEENRKIQEFLMSKAGDLKMRLEAKERKEAIKAQISENIAKQIYAERVVINVYMSVLLGRHCPNASSNIGCLNTDCL</sequence>
<comment type="caution">
    <text evidence="16">The sequence shown here is derived from an EMBL/GenBank/DDBJ whole genome shotgun (WGS) entry which is preliminary data.</text>
</comment>
<keyword evidence="7 14" id="KW-0175">Coiled coil</keyword>
<organism evidence="16 17">
    <name type="scientific">Rhamnusium bicolor</name>
    <dbReference type="NCBI Taxonomy" id="1586634"/>
    <lineage>
        <taxon>Eukaryota</taxon>
        <taxon>Metazoa</taxon>
        <taxon>Ecdysozoa</taxon>
        <taxon>Arthropoda</taxon>
        <taxon>Hexapoda</taxon>
        <taxon>Insecta</taxon>
        <taxon>Pterygota</taxon>
        <taxon>Neoptera</taxon>
        <taxon>Endopterygota</taxon>
        <taxon>Coleoptera</taxon>
        <taxon>Polyphaga</taxon>
        <taxon>Cucujiformia</taxon>
        <taxon>Chrysomeloidea</taxon>
        <taxon>Cerambycidae</taxon>
        <taxon>Lepturinae</taxon>
        <taxon>Rhagiini</taxon>
        <taxon>Rhamnusium</taxon>
    </lineage>
</organism>
<dbReference type="Pfam" id="PF13868">
    <property type="entry name" value="TPH"/>
    <property type="match status" value="1"/>
</dbReference>
<keyword evidence="11" id="KW-0469">Meiosis</keyword>
<evidence type="ECO:0000256" key="13">
    <source>
        <dbReference type="ARBA" id="ARBA00046114"/>
    </source>
</evidence>
<evidence type="ECO:0000256" key="1">
    <source>
        <dbReference type="ARBA" id="ARBA00004123"/>
    </source>
</evidence>
<dbReference type="GO" id="GO:0051321">
    <property type="term" value="P:meiotic cell cycle"/>
    <property type="evidence" value="ECO:0007669"/>
    <property type="project" value="UniProtKB-KW"/>
</dbReference>
<evidence type="ECO:0000256" key="5">
    <source>
        <dbReference type="ARBA" id="ARBA00022490"/>
    </source>
</evidence>
<evidence type="ECO:0000256" key="2">
    <source>
        <dbReference type="ARBA" id="ARBA00004611"/>
    </source>
</evidence>
<keyword evidence="17" id="KW-1185">Reference proteome</keyword>
<evidence type="ECO:0000256" key="6">
    <source>
        <dbReference type="ARBA" id="ARBA00022846"/>
    </source>
</evidence>
<feature type="coiled-coil region" evidence="14">
    <location>
        <begin position="95"/>
        <end position="123"/>
    </location>
</feature>
<evidence type="ECO:0000256" key="7">
    <source>
        <dbReference type="ARBA" id="ARBA00023054"/>
    </source>
</evidence>
<dbReference type="EMBL" id="JANEYF010004688">
    <property type="protein sequence ID" value="KAJ8930365.1"/>
    <property type="molecule type" value="Genomic_DNA"/>
</dbReference>
<dbReference type="Proteomes" id="UP001162156">
    <property type="component" value="Unassembled WGS sequence"/>
</dbReference>
<evidence type="ECO:0000256" key="4">
    <source>
        <dbReference type="ARBA" id="ARBA00014813"/>
    </source>
</evidence>
<comment type="similarity">
    <text evidence="3">Belongs to the MNS1 family.</text>
</comment>
<keyword evidence="12" id="KW-0966">Cell projection</keyword>
<evidence type="ECO:0000259" key="15">
    <source>
        <dbReference type="Pfam" id="PF13868"/>
    </source>
</evidence>
<dbReference type="AlphaFoldDB" id="A0AAV8WW71"/>
<keyword evidence="6" id="KW-0282">Flagellum</keyword>
<dbReference type="GO" id="GO:0044782">
    <property type="term" value="P:cilium organization"/>
    <property type="evidence" value="ECO:0007669"/>
    <property type="project" value="TreeGrafter"/>
</dbReference>
<evidence type="ECO:0000256" key="3">
    <source>
        <dbReference type="ARBA" id="ARBA00009158"/>
    </source>
</evidence>
<evidence type="ECO:0000313" key="16">
    <source>
        <dbReference type="EMBL" id="KAJ8930365.1"/>
    </source>
</evidence>
<keyword evidence="5" id="KW-0963">Cytoplasm</keyword>
<dbReference type="GO" id="GO:0031514">
    <property type="term" value="C:motile cilium"/>
    <property type="evidence" value="ECO:0007669"/>
    <property type="project" value="TreeGrafter"/>
</dbReference>
<evidence type="ECO:0000313" key="17">
    <source>
        <dbReference type="Proteomes" id="UP001162156"/>
    </source>
</evidence>
<dbReference type="PANTHER" id="PTHR19265">
    <property type="entry name" value="MEIOSIS-SPECIFIC NUCLEAR STRUCTURAL PROTEIN 1"/>
    <property type="match status" value="1"/>
</dbReference>
<comment type="subcellular location">
    <subcellularLocation>
        <location evidence="2">Cytoplasm</location>
        <location evidence="2">Cytoskeleton</location>
        <location evidence="2">Flagellum axoneme</location>
    </subcellularLocation>
    <subcellularLocation>
        <location evidence="1">Nucleus</location>
    </subcellularLocation>
</comment>
<evidence type="ECO:0000256" key="12">
    <source>
        <dbReference type="ARBA" id="ARBA00023273"/>
    </source>
</evidence>
<feature type="coiled-coil region" evidence="14">
    <location>
        <begin position="24"/>
        <end position="64"/>
    </location>
</feature>
<evidence type="ECO:0000256" key="9">
    <source>
        <dbReference type="ARBA" id="ARBA00023212"/>
    </source>
</evidence>
<evidence type="ECO:0000256" key="8">
    <source>
        <dbReference type="ARBA" id="ARBA00023069"/>
    </source>
</evidence>
<dbReference type="GO" id="GO:0005634">
    <property type="term" value="C:nucleus"/>
    <property type="evidence" value="ECO:0007669"/>
    <property type="project" value="UniProtKB-SubCell"/>
</dbReference>
<reference evidence="16" key="1">
    <citation type="journal article" date="2023" name="Insect Mol. Biol.">
        <title>Genome sequencing provides insights into the evolution of gene families encoding plant cell wall-degrading enzymes in longhorned beetles.</title>
        <authorList>
            <person name="Shin N.R."/>
            <person name="Okamura Y."/>
            <person name="Kirsch R."/>
            <person name="Pauchet Y."/>
        </authorList>
    </citation>
    <scope>NUCLEOTIDE SEQUENCE</scope>
    <source>
        <strain evidence="16">RBIC_L_NR</strain>
    </source>
</reference>
<proteinExistence type="inferred from homology"/>
<evidence type="ECO:0000256" key="10">
    <source>
        <dbReference type="ARBA" id="ARBA00023242"/>
    </source>
</evidence>
<dbReference type="PANTHER" id="PTHR19265:SF0">
    <property type="entry name" value="MEIOSIS-SPECIFIC NUCLEAR STRUCTURAL PROTEIN 1"/>
    <property type="match status" value="1"/>
</dbReference>
<keyword evidence="9" id="KW-0206">Cytoskeleton</keyword>